<name>F8NCV3_9BACT</name>
<proteinExistence type="predicted"/>
<dbReference type="EMBL" id="GL945017">
    <property type="protein sequence ID" value="EGN58138.1"/>
    <property type="molecule type" value="Genomic_DNA"/>
</dbReference>
<dbReference type="OrthoDB" id="1081286at2"/>
<gene>
    <name evidence="2" type="ORF">Premu_2792</name>
</gene>
<evidence type="ECO:0000313" key="2">
    <source>
        <dbReference type="EMBL" id="EGN58138.1"/>
    </source>
</evidence>
<evidence type="ECO:0000256" key="1">
    <source>
        <dbReference type="SAM" id="Phobius"/>
    </source>
</evidence>
<organism evidence="2 3">
    <name type="scientific">Hallella multisaccharivorax DSM 17128</name>
    <dbReference type="NCBI Taxonomy" id="688246"/>
    <lineage>
        <taxon>Bacteria</taxon>
        <taxon>Pseudomonadati</taxon>
        <taxon>Bacteroidota</taxon>
        <taxon>Bacteroidia</taxon>
        <taxon>Bacteroidales</taxon>
        <taxon>Prevotellaceae</taxon>
        <taxon>Hallella</taxon>
    </lineage>
</organism>
<sequence>MIRKPYREQQTADHFRSTRQWLNIIFMVGAVVGVLLYLFRTPQTVGVIVILASMVFKLIECALRFIK</sequence>
<keyword evidence="1" id="KW-0812">Transmembrane</keyword>
<evidence type="ECO:0000313" key="3">
    <source>
        <dbReference type="Proteomes" id="UP000002772"/>
    </source>
</evidence>
<dbReference type="STRING" id="688246.Premu_2792"/>
<accession>F8NCV3</accession>
<dbReference type="RefSeq" id="WP_007576160.1">
    <property type="nucleotide sequence ID" value="NZ_BPTS01000002.1"/>
</dbReference>
<reference evidence="3" key="1">
    <citation type="journal article" date="2011" name="Stand. Genomic Sci.">
        <title>Non-contiguous finished genome sequence of the opportunistic oral pathogen Prevotella multisaccharivorax type strain (PPPA20).</title>
        <authorList>
            <person name="Pati A."/>
            <person name="Gronow S."/>
            <person name="Lu M."/>
            <person name="Lapidus A."/>
            <person name="Nolan M."/>
            <person name="Lucas S."/>
            <person name="Hammon N."/>
            <person name="Deshpande S."/>
            <person name="Cheng J.F."/>
            <person name="Tapia R."/>
            <person name="Han C."/>
            <person name="Goodwin L."/>
            <person name="Pitluck S."/>
            <person name="Liolios K."/>
            <person name="Pagani I."/>
            <person name="Mavromatis K."/>
            <person name="Mikhailova N."/>
            <person name="Huntemann M."/>
            <person name="Chen A."/>
            <person name="Palaniappan K."/>
            <person name="Land M."/>
            <person name="Hauser L."/>
            <person name="Detter J.C."/>
            <person name="Brambilla E.M."/>
            <person name="Rohde M."/>
            <person name="Goker M."/>
            <person name="Woyke T."/>
            <person name="Bristow J."/>
            <person name="Eisen J.A."/>
            <person name="Markowitz V."/>
            <person name="Hugenholtz P."/>
            <person name="Kyrpides N.C."/>
            <person name="Klenk H.P."/>
            <person name="Ivanova N."/>
        </authorList>
    </citation>
    <scope>NUCLEOTIDE SEQUENCE [LARGE SCALE GENOMIC DNA]</scope>
    <source>
        <strain evidence="3">DSM 17128</strain>
    </source>
</reference>
<protein>
    <submittedName>
        <fullName evidence="2">Uncharacterized protein</fullName>
    </submittedName>
</protein>
<keyword evidence="1" id="KW-1133">Transmembrane helix</keyword>
<keyword evidence="1" id="KW-0472">Membrane</keyword>
<dbReference type="Proteomes" id="UP000002772">
    <property type="component" value="Unassembled WGS sequence"/>
</dbReference>
<feature type="transmembrane region" description="Helical" evidence="1">
    <location>
        <begin position="45"/>
        <end position="66"/>
    </location>
</feature>
<feature type="transmembrane region" description="Helical" evidence="1">
    <location>
        <begin position="21"/>
        <end position="39"/>
    </location>
</feature>
<keyword evidence="3" id="KW-1185">Reference proteome</keyword>
<dbReference type="AlphaFoldDB" id="F8NCV3"/>
<dbReference type="HOGENOM" id="CLU_168969_0_0_10"/>